<dbReference type="EMBL" id="NZBD01000011">
    <property type="protein sequence ID" value="MAG18188.1"/>
    <property type="molecule type" value="Genomic_DNA"/>
</dbReference>
<evidence type="ECO:0000313" key="2">
    <source>
        <dbReference type="Proteomes" id="UP000226712"/>
    </source>
</evidence>
<evidence type="ECO:0000313" key="1">
    <source>
        <dbReference type="EMBL" id="MAG18188.1"/>
    </source>
</evidence>
<comment type="caution">
    <text evidence="1">The sequence shown here is derived from an EMBL/GenBank/DDBJ whole genome shotgun (WGS) entry which is preliminary data.</text>
</comment>
<gene>
    <name evidence="1" type="ORF">CL944_01805</name>
</gene>
<dbReference type="Proteomes" id="UP000226712">
    <property type="component" value="Unassembled WGS sequence"/>
</dbReference>
<organism evidence="1 2">
    <name type="scientific">Candidatus Iainarchaeum sp</name>
    <dbReference type="NCBI Taxonomy" id="3101447"/>
    <lineage>
        <taxon>Archaea</taxon>
        <taxon>Candidatus Iainarchaeota</taxon>
        <taxon>Candidatus Iainarchaeia</taxon>
        <taxon>Candidatus Iainarchaeales</taxon>
        <taxon>Candidatus Iainarchaeaceae</taxon>
        <taxon>Candidatus Iainarchaeum</taxon>
    </lineage>
</organism>
<sequence>MSNGFPEAEYVRKSFTIRKMDFPPEVSMTKRSLIRWFALSFGLISEKESRSTILDILDGFFFFQISKNYAPTTYELLDRLKEQDKKIDEKLLRYHLKRLIDVGLVERNKGKLSFVNDPTADKNDIVKGFQHNIGKPVEESVTSISIALEKLNDKYK</sequence>
<accession>A0A2D6LQ08</accession>
<protein>
    <submittedName>
        <fullName evidence="1">Uncharacterized protein</fullName>
    </submittedName>
</protein>
<dbReference type="AlphaFoldDB" id="A0A2D6LQ08"/>
<proteinExistence type="predicted"/>
<reference evidence="2" key="1">
    <citation type="submission" date="2017-09" db="EMBL/GenBank/DDBJ databases">
        <title>The Reconstruction of 2,631 Draft Metagenome-Assembled Genomes from the Global Oceans.</title>
        <authorList>
            <person name="Tully B.J."/>
            <person name="Graham E.D."/>
            <person name="Heidelberg J.F."/>
        </authorList>
    </citation>
    <scope>NUCLEOTIDE SEQUENCE [LARGE SCALE GENOMIC DNA]</scope>
</reference>
<name>A0A2D6LQ08_9ARCH</name>